<name>A0A2A2LUE8_9BILA</name>
<feature type="domain" description="F-box" evidence="1">
    <location>
        <begin position="33"/>
        <end position="81"/>
    </location>
</feature>
<keyword evidence="3" id="KW-1185">Reference proteome</keyword>
<feature type="non-terminal residue" evidence="2">
    <location>
        <position position="1"/>
    </location>
</feature>
<evidence type="ECO:0000313" key="3">
    <source>
        <dbReference type="Proteomes" id="UP000218231"/>
    </source>
</evidence>
<organism evidence="2 3">
    <name type="scientific">Diploscapter pachys</name>
    <dbReference type="NCBI Taxonomy" id="2018661"/>
    <lineage>
        <taxon>Eukaryota</taxon>
        <taxon>Metazoa</taxon>
        <taxon>Ecdysozoa</taxon>
        <taxon>Nematoda</taxon>
        <taxon>Chromadorea</taxon>
        <taxon>Rhabditida</taxon>
        <taxon>Rhabditina</taxon>
        <taxon>Rhabditomorpha</taxon>
        <taxon>Rhabditoidea</taxon>
        <taxon>Rhabditidae</taxon>
        <taxon>Diploscapter</taxon>
    </lineage>
</organism>
<dbReference type="AlphaFoldDB" id="A0A2A2LUE8"/>
<dbReference type="Proteomes" id="UP000218231">
    <property type="component" value="Unassembled WGS sequence"/>
</dbReference>
<accession>A0A2A2LUE8</accession>
<protein>
    <recommendedName>
        <fullName evidence="1">F-box domain-containing protein</fullName>
    </recommendedName>
</protein>
<dbReference type="InterPro" id="IPR001810">
    <property type="entry name" value="F-box_dom"/>
</dbReference>
<comment type="caution">
    <text evidence="2">The sequence shown here is derived from an EMBL/GenBank/DDBJ whole genome shotgun (WGS) entry which is preliminary data.</text>
</comment>
<dbReference type="EMBL" id="LIAE01006430">
    <property type="protein sequence ID" value="PAV89809.1"/>
    <property type="molecule type" value="Genomic_DNA"/>
</dbReference>
<evidence type="ECO:0000259" key="1">
    <source>
        <dbReference type="PROSITE" id="PS50181"/>
    </source>
</evidence>
<sequence length="155" mass="17862">RGQGKTTPIFVNGSQGPINPYEPYCDRRTCLLTKMLANLPVEIILSICEYPEFKDLGQLAWANKRTMQIIKKHLPMALERRNLFYRPDLPGWRNRASVTYFKDKLYYLGGNTNRVDLLMSGSGEVERYIDYQTTNGSGLKSESFKKNNLVSELHH</sequence>
<reference evidence="2 3" key="1">
    <citation type="journal article" date="2017" name="Curr. Biol.">
        <title>Genome architecture and evolution of a unichromosomal asexual nematode.</title>
        <authorList>
            <person name="Fradin H."/>
            <person name="Zegar C."/>
            <person name="Gutwein M."/>
            <person name="Lucas J."/>
            <person name="Kovtun M."/>
            <person name="Corcoran D."/>
            <person name="Baugh L.R."/>
            <person name="Kiontke K."/>
            <person name="Gunsalus K."/>
            <person name="Fitch D.H."/>
            <person name="Piano F."/>
        </authorList>
    </citation>
    <scope>NUCLEOTIDE SEQUENCE [LARGE SCALE GENOMIC DNA]</scope>
    <source>
        <strain evidence="2">PF1309</strain>
    </source>
</reference>
<proteinExistence type="predicted"/>
<evidence type="ECO:0000313" key="2">
    <source>
        <dbReference type="EMBL" id="PAV89809.1"/>
    </source>
</evidence>
<dbReference type="PROSITE" id="PS50181">
    <property type="entry name" value="FBOX"/>
    <property type="match status" value="1"/>
</dbReference>
<gene>
    <name evidence="2" type="ORF">WR25_21631</name>
</gene>